<dbReference type="OrthoDB" id="8954335at2759"/>
<dbReference type="Proteomes" id="UP000250043">
    <property type="component" value="Unassembled WGS sequence"/>
</dbReference>
<evidence type="ECO:0000313" key="2">
    <source>
        <dbReference type="EMBL" id="OCH88851.1"/>
    </source>
</evidence>
<dbReference type="InterPro" id="IPR027417">
    <property type="entry name" value="P-loop_NTPase"/>
</dbReference>
<sequence length="218" mass="24564">VQTASFFEADGRAVTFVDAPGFDDSRDDATDADVLREILEYEEGRRLSGLIYMHRISDVRVSSTSKRNLTLFQKLCGSQALRNAVVVTTMWDAVTEELGSQRELDLLMGTFKPLLDAGAQMRRCDNSLTSATDIMSYILSHDNVVLQIQEELAAGKELSQTTAGEALDADTKLLITKHQRDVQALREKLALSMERRDKEAQQELREEREKMQAEIHKL</sequence>
<keyword evidence="3" id="KW-1185">Reference proteome</keyword>
<feature type="non-terminal residue" evidence="2">
    <location>
        <position position="218"/>
    </location>
</feature>
<dbReference type="EMBL" id="KV722442">
    <property type="protein sequence ID" value="OCH88851.1"/>
    <property type="molecule type" value="Genomic_DNA"/>
</dbReference>
<evidence type="ECO:0008006" key="4">
    <source>
        <dbReference type="Google" id="ProtNLM"/>
    </source>
</evidence>
<name>A0A8E2AQN2_9APHY</name>
<organism evidence="2 3">
    <name type="scientific">Obba rivulosa</name>
    <dbReference type="NCBI Taxonomy" id="1052685"/>
    <lineage>
        <taxon>Eukaryota</taxon>
        <taxon>Fungi</taxon>
        <taxon>Dikarya</taxon>
        <taxon>Basidiomycota</taxon>
        <taxon>Agaricomycotina</taxon>
        <taxon>Agaricomycetes</taxon>
        <taxon>Polyporales</taxon>
        <taxon>Gelatoporiaceae</taxon>
        <taxon>Obba</taxon>
    </lineage>
</organism>
<proteinExistence type="predicted"/>
<dbReference type="Gene3D" id="3.40.50.300">
    <property type="entry name" value="P-loop containing nucleotide triphosphate hydrolases"/>
    <property type="match status" value="1"/>
</dbReference>
<evidence type="ECO:0000313" key="3">
    <source>
        <dbReference type="Proteomes" id="UP000250043"/>
    </source>
</evidence>
<dbReference type="AlphaFoldDB" id="A0A8E2AQN2"/>
<accession>A0A8E2AQN2</accession>
<protein>
    <recommendedName>
        <fullName evidence="4">G domain-containing protein</fullName>
    </recommendedName>
</protein>
<reference evidence="2 3" key="1">
    <citation type="submission" date="2016-07" db="EMBL/GenBank/DDBJ databases">
        <title>Draft genome of the white-rot fungus Obba rivulosa 3A-2.</title>
        <authorList>
            <consortium name="DOE Joint Genome Institute"/>
            <person name="Miettinen O."/>
            <person name="Riley R."/>
            <person name="Acob R."/>
            <person name="Barry K."/>
            <person name="Cullen D."/>
            <person name="De Vries R."/>
            <person name="Hainaut M."/>
            <person name="Hatakka A."/>
            <person name="Henrissat B."/>
            <person name="Hilden K."/>
            <person name="Kuo R."/>
            <person name="Labutti K."/>
            <person name="Lipzen A."/>
            <person name="Makela M.R."/>
            <person name="Sandor L."/>
            <person name="Spatafora J.W."/>
            <person name="Grigoriev I.V."/>
            <person name="Hibbett D.S."/>
        </authorList>
    </citation>
    <scope>NUCLEOTIDE SEQUENCE [LARGE SCALE GENOMIC DNA]</scope>
    <source>
        <strain evidence="2 3">3A-2</strain>
    </source>
</reference>
<dbReference type="SUPFAM" id="SSF52540">
    <property type="entry name" value="P-loop containing nucleoside triphosphate hydrolases"/>
    <property type="match status" value="1"/>
</dbReference>
<feature type="region of interest" description="Disordered" evidence="1">
    <location>
        <begin position="196"/>
        <end position="218"/>
    </location>
</feature>
<evidence type="ECO:0000256" key="1">
    <source>
        <dbReference type="SAM" id="MobiDB-lite"/>
    </source>
</evidence>
<feature type="non-terminal residue" evidence="2">
    <location>
        <position position="1"/>
    </location>
</feature>
<gene>
    <name evidence="2" type="ORF">OBBRIDRAFT_712219</name>
</gene>